<name>A0A6L2NF12_TANCI</name>
<evidence type="ECO:0000313" key="2">
    <source>
        <dbReference type="EMBL" id="GEU83144.1"/>
    </source>
</evidence>
<gene>
    <name evidence="2" type="ORF">Tci_055122</name>
</gene>
<sequence>MANKPNEVRAAILRQLRTEQEKELQLVNNLLGEMTCYPFQKLSRAEEETRKFETPPDSPPVTVVDPDDQPMWSSTRTIAQTPSSVIVQLPISNNFFIKDNPTQGILDAGAIFLYNTPNEAFKLLDDKEMIREWMARQTEANERIKNQKILRTESLPRTTNYKLRHEFVYKTPSIQNENDKGDVKAIEADKIEPISTMPNPNLIKSNSPTVTTFLKHSTVHIHYTNAKTFADDVSMNNVGDKEFKSFDGIGTGRMTKKEKNKKGMTKEPNKEWKLDEKAAPDNENVYHYLWHPTKIPHLNRIIKES</sequence>
<dbReference type="AlphaFoldDB" id="A0A6L2NF12"/>
<comment type="caution">
    <text evidence="2">The sequence shown here is derived from an EMBL/GenBank/DDBJ whole genome shotgun (WGS) entry which is preliminary data.</text>
</comment>
<proteinExistence type="predicted"/>
<evidence type="ECO:0000256" key="1">
    <source>
        <dbReference type="SAM" id="MobiDB-lite"/>
    </source>
</evidence>
<organism evidence="2">
    <name type="scientific">Tanacetum cinerariifolium</name>
    <name type="common">Dalmatian daisy</name>
    <name type="synonym">Chrysanthemum cinerariifolium</name>
    <dbReference type="NCBI Taxonomy" id="118510"/>
    <lineage>
        <taxon>Eukaryota</taxon>
        <taxon>Viridiplantae</taxon>
        <taxon>Streptophyta</taxon>
        <taxon>Embryophyta</taxon>
        <taxon>Tracheophyta</taxon>
        <taxon>Spermatophyta</taxon>
        <taxon>Magnoliopsida</taxon>
        <taxon>eudicotyledons</taxon>
        <taxon>Gunneridae</taxon>
        <taxon>Pentapetalae</taxon>
        <taxon>asterids</taxon>
        <taxon>campanulids</taxon>
        <taxon>Asterales</taxon>
        <taxon>Asteraceae</taxon>
        <taxon>Asteroideae</taxon>
        <taxon>Anthemideae</taxon>
        <taxon>Anthemidinae</taxon>
        <taxon>Tanacetum</taxon>
    </lineage>
</organism>
<accession>A0A6L2NF12</accession>
<feature type="region of interest" description="Disordered" evidence="1">
    <location>
        <begin position="47"/>
        <end position="68"/>
    </location>
</feature>
<reference evidence="2" key="1">
    <citation type="journal article" date="2019" name="Sci. Rep.">
        <title>Draft genome of Tanacetum cinerariifolium, the natural source of mosquito coil.</title>
        <authorList>
            <person name="Yamashiro T."/>
            <person name="Shiraishi A."/>
            <person name="Satake H."/>
            <person name="Nakayama K."/>
        </authorList>
    </citation>
    <scope>NUCLEOTIDE SEQUENCE</scope>
</reference>
<protein>
    <submittedName>
        <fullName evidence="2">Uncharacterized protein</fullName>
    </submittedName>
</protein>
<dbReference type="EMBL" id="BKCJ010008625">
    <property type="protein sequence ID" value="GEU83144.1"/>
    <property type="molecule type" value="Genomic_DNA"/>
</dbReference>